<evidence type="ECO:0000313" key="2">
    <source>
        <dbReference type="EMBL" id="KAF4107424.1"/>
    </source>
</evidence>
<reference evidence="2 3" key="1">
    <citation type="submission" date="2020-04" db="EMBL/GenBank/DDBJ databases">
        <title>Chromosome-level genome assembly of a cyprinid fish Onychostoma macrolepis by integration of Nanopore Sequencing, Bionano and Hi-C technology.</title>
        <authorList>
            <person name="Wang D."/>
        </authorList>
    </citation>
    <scope>NUCLEOTIDE SEQUENCE [LARGE SCALE GENOMIC DNA]</scope>
    <source>
        <strain evidence="2">SWU-2019</strain>
        <tissue evidence="2">Muscle</tissue>
    </source>
</reference>
<keyword evidence="3" id="KW-1185">Reference proteome</keyword>
<sequence>MYVLSLYESYTGLSYLHLKFKTTTVGQATGEKAPPPRPSDATEPRTSARGRRPARSTAHTPSHRRLRSPPPSRQPTPSSASSYVSASPSIPPIAKWTVASLRQALANSDVRFSRRMSKAELYSLYISLEHTNTPSKTSRTCKNKTLHVSGTSSSRSSSSPPRSKRNSRPSASRGCAPDSALPNPVLPHSSAQPDATAPSGTALPATSHTNIPHHPFFFLSCF</sequence>
<dbReference type="AlphaFoldDB" id="A0A7J6CJX0"/>
<dbReference type="EMBL" id="JAAMOB010000011">
    <property type="protein sequence ID" value="KAF4107424.1"/>
    <property type="molecule type" value="Genomic_DNA"/>
</dbReference>
<gene>
    <name evidence="2" type="ORF">G5714_011788</name>
</gene>
<evidence type="ECO:0000256" key="1">
    <source>
        <dbReference type="SAM" id="MobiDB-lite"/>
    </source>
</evidence>
<feature type="compositionally biased region" description="Low complexity" evidence="1">
    <location>
        <begin position="75"/>
        <end position="86"/>
    </location>
</feature>
<accession>A0A7J6CJX0</accession>
<feature type="region of interest" description="Disordered" evidence="1">
    <location>
        <begin position="132"/>
        <end position="207"/>
    </location>
</feature>
<dbReference type="Proteomes" id="UP000579812">
    <property type="component" value="Unassembled WGS sequence"/>
</dbReference>
<feature type="region of interest" description="Disordered" evidence="1">
    <location>
        <begin position="27"/>
        <end position="86"/>
    </location>
</feature>
<protein>
    <submittedName>
        <fullName evidence="2">Uncharacterized protein</fullName>
    </submittedName>
</protein>
<evidence type="ECO:0000313" key="3">
    <source>
        <dbReference type="Proteomes" id="UP000579812"/>
    </source>
</evidence>
<feature type="compositionally biased region" description="Low complexity" evidence="1">
    <location>
        <begin position="152"/>
        <end position="161"/>
    </location>
</feature>
<comment type="caution">
    <text evidence="2">The sequence shown here is derived from an EMBL/GenBank/DDBJ whole genome shotgun (WGS) entry which is preliminary data.</text>
</comment>
<name>A0A7J6CJX0_9TELE</name>
<proteinExistence type="predicted"/>
<organism evidence="2 3">
    <name type="scientific">Onychostoma macrolepis</name>
    <dbReference type="NCBI Taxonomy" id="369639"/>
    <lineage>
        <taxon>Eukaryota</taxon>
        <taxon>Metazoa</taxon>
        <taxon>Chordata</taxon>
        <taxon>Craniata</taxon>
        <taxon>Vertebrata</taxon>
        <taxon>Euteleostomi</taxon>
        <taxon>Actinopterygii</taxon>
        <taxon>Neopterygii</taxon>
        <taxon>Teleostei</taxon>
        <taxon>Ostariophysi</taxon>
        <taxon>Cypriniformes</taxon>
        <taxon>Cyprinidae</taxon>
        <taxon>Acrossocheilinae</taxon>
        <taxon>Onychostoma</taxon>
    </lineage>
</organism>